<evidence type="ECO:0000313" key="3">
    <source>
        <dbReference type="Proteomes" id="UP000094065"/>
    </source>
</evidence>
<dbReference type="GeneID" id="30152820"/>
<name>A0A1E3I3W9_9TREE</name>
<dbReference type="AlphaFoldDB" id="A0A1E3I3W9"/>
<reference evidence="2 3" key="1">
    <citation type="submission" date="2016-06" db="EMBL/GenBank/DDBJ databases">
        <title>Evolution of pathogenesis and genome organization in the Tremellales.</title>
        <authorList>
            <person name="Cuomo C."/>
            <person name="Litvintseva A."/>
            <person name="Heitman J."/>
            <person name="Chen Y."/>
            <person name="Sun S."/>
            <person name="Springer D."/>
            <person name="Dromer F."/>
            <person name="Young S."/>
            <person name="Zeng Q."/>
            <person name="Chapman S."/>
            <person name="Gujja S."/>
            <person name="Saif S."/>
            <person name="Birren B."/>
        </authorList>
    </citation>
    <scope>NUCLEOTIDE SEQUENCE [LARGE SCALE GENOMIC DNA]</scope>
    <source>
        <strain evidence="2 3">CBS 6039</strain>
    </source>
</reference>
<dbReference type="OrthoDB" id="4062651at2759"/>
<organism evidence="2 3">
    <name type="scientific">Cryptococcus amylolentus CBS 6039</name>
    <dbReference type="NCBI Taxonomy" id="1295533"/>
    <lineage>
        <taxon>Eukaryota</taxon>
        <taxon>Fungi</taxon>
        <taxon>Dikarya</taxon>
        <taxon>Basidiomycota</taxon>
        <taxon>Agaricomycotina</taxon>
        <taxon>Tremellomycetes</taxon>
        <taxon>Tremellales</taxon>
        <taxon>Cryptococcaceae</taxon>
        <taxon>Cryptococcus</taxon>
    </lineage>
</organism>
<accession>A0A1E3I3W9</accession>
<dbReference type="EMBL" id="AWGJ01000002">
    <property type="protein sequence ID" value="ODN83353.1"/>
    <property type="molecule type" value="Genomic_DNA"/>
</dbReference>
<keyword evidence="3" id="KW-1185">Reference proteome</keyword>
<comment type="caution">
    <text evidence="2">The sequence shown here is derived from an EMBL/GenBank/DDBJ whole genome shotgun (WGS) entry which is preliminary data.</text>
</comment>
<evidence type="ECO:0000256" key="1">
    <source>
        <dbReference type="SAM" id="MobiDB-lite"/>
    </source>
</evidence>
<gene>
    <name evidence="2" type="ORF">L202_01511</name>
</gene>
<sequence length="210" mass="22692">MAEQTDNKQASTFTPIHPFDMDAPKTWGSTIALMNWDTDKIVFSKRSLLEFLKSADVTVNQNFTEIQKLPKYATFGKFSQAATDAAVADLVDAEIGDPTHASNVPSSKATVPRGKTGVNIFPEEYEEEDALSLAPPRDGGDGVDLEVERLEKLRVHVEKQKEGGATIEEVTKDASGDRVSNPPPGFKPTRKVTQAPGGKSSVGSILFGDN</sequence>
<feature type="region of interest" description="Disordered" evidence="1">
    <location>
        <begin position="159"/>
        <end position="210"/>
    </location>
</feature>
<dbReference type="Proteomes" id="UP000094065">
    <property type="component" value="Unassembled WGS sequence"/>
</dbReference>
<dbReference type="RefSeq" id="XP_018997353.1">
    <property type="nucleotide sequence ID" value="XM_019134926.1"/>
</dbReference>
<protein>
    <submittedName>
        <fullName evidence="2">Uncharacterized protein</fullName>
    </submittedName>
</protein>
<dbReference type="STRING" id="1295533.A0A1E3I3W9"/>
<proteinExistence type="predicted"/>
<evidence type="ECO:0000313" key="2">
    <source>
        <dbReference type="EMBL" id="ODN83353.1"/>
    </source>
</evidence>